<reference evidence="2 3" key="1">
    <citation type="submission" date="2009-07" db="EMBL/GenBank/DDBJ databases">
        <authorList>
            <person name="Madupu R."/>
            <person name="Sebastian Y."/>
            <person name="Durkin A.S."/>
            <person name="Torralba M."/>
            <person name="Methe B."/>
            <person name="Sutton G.G."/>
            <person name="Strausberg R.L."/>
            <person name="Nelson K.E."/>
        </authorList>
    </citation>
    <scope>NUCLEOTIDE SEQUENCE [LARGE SCALE GENOMIC DNA]</scope>
    <source>
        <strain evidence="2 3">ATCC 35580</strain>
    </source>
</reference>
<keyword evidence="1" id="KW-0812">Transmembrane</keyword>
<dbReference type="EMBL" id="ACYH01000050">
    <property type="protein sequence ID" value="EEV19621.1"/>
    <property type="molecule type" value="Genomic_DNA"/>
</dbReference>
<dbReference type="Proteomes" id="UP000004509">
    <property type="component" value="Unassembled WGS sequence"/>
</dbReference>
<evidence type="ECO:0000256" key="1">
    <source>
        <dbReference type="SAM" id="Phobius"/>
    </source>
</evidence>
<keyword evidence="1" id="KW-1133">Transmembrane helix</keyword>
<sequence>MILTPEQKKIIEIAKNKTDFSLDEIFQYVTSFKPFVDKNKNIVFLGDNTEQIAFEINLLNISIMELVTSGVLGFRTNTEKISTINFINPTTHEIFDVSTDMVMAYSKSRYYKTDWFSVFIKNGFRTRTEVIEQKERRIKSLKDWIPIIVTVAGLLLSSVPSWIQIFNHKNETVTVSIDNNTLMKIDALYQKIDQLQLELSQK</sequence>
<comment type="caution">
    <text evidence="2">The sequence shown here is derived from an EMBL/GenBank/DDBJ whole genome shotgun (WGS) entry which is preliminary data.</text>
</comment>
<feature type="transmembrane region" description="Helical" evidence="1">
    <location>
        <begin position="144"/>
        <end position="163"/>
    </location>
</feature>
<protein>
    <submittedName>
        <fullName evidence="2">Uncharacterized protein</fullName>
    </submittedName>
</protein>
<evidence type="ECO:0000313" key="2">
    <source>
        <dbReference type="EMBL" id="EEV19621.1"/>
    </source>
</evidence>
<proteinExistence type="predicted"/>
<evidence type="ECO:0000313" key="3">
    <source>
        <dbReference type="Proteomes" id="UP000004509"/>
    </source>
</evidence>
<gene>
    <name evidence="2" type="ORF">TREVI0001_2547</name>
</gene>
<dbReference type="STRING" id="596324.TREVI0001_2547"/>
<accession>C8PSJ9</accession>
<organism evidence="2 3">
    <name type="scientific">Treponema vincentii ATCC 35580</name>
    <dbReference type="NCBI Taxonomy" id="596324"/>
    <lineage>
        <taxon>Bacteria</taxon>
        <taxon>Pseudomonadati</taxon>
        <taxon>Spirochaetota</taxon>
        <taxon>Spirochaetia</taxon>
        <taxon>Spirochaetales</taxon>
        <taxon>Treponemataceae</taxon>
        <taxon>Treponema</taxon>
    </lineage>
</organism>
<dbReference type="AlphaFoldDB" id="C8PSJ9"/>
<dbReference type="RefSeq" id="WP_006189575.1">
    <property type="nucleotide sequence ID" value="NZ_ACYH01000050.1"/>
</dbReference>
<keyword evidence="1" id="KW-0472">Membrane</keyword>
<name>C8PSJ9_9SPIR</name>